<accession>A0A4R6SG36</accession>
<dbReference type="PANTHER" id="PTHR10302:SF27">
    <property type="entry name" value="SINGLE-STRANDED DNA-BINDING PROTEIN"/>
    <property type="match status" value="1"/>
</dbReference>
<dbReference type="GO" id="GO:0009295">
    <property type="term" value="C:nucleoid"/>
    <property type="evidence" value="ECO:0007669"/>
    <property type="project" value="TreeGrafter"/>
</dbReference>
<name>A0A4R6SG36_LABRH</name>
<proteinExistence type="inferred from homology"/>
<comment type="caution">
    <text evidence="2">Lacks conserved residue(s) required for the propagation of feature annotation.</text>
</comment>
<dbReference type="NCBIfam" id="NF005851">
    <property type="entry name" value="PRK07772.1"/>
    <property type="match status" value="1"/>
</dbReference>
<dbReference type="CDD" id="cd04496">
    <property type="entry name" value="SSB_OBF"/>
    <property type="match status" value="1"/>
</dbReference>
<evidence type="ECO:0000256" key="2">
    <source>
        <dbReference type="HAMAP-Rule" id="MF_00984"/>
    </source>
</evidence>
<dbReference type="InterPro" id="IPR011344">
    <property type="entry name" value="ssDNA-bd"/>
</dbReference>
<dbReference type="HAMAP" id="MF_00984">
    <property type="entry name" value="SSB"/>
    <property type="match status" value="1"/>
</dbReference>
<dbReference type="EMBL" id="SNXZ01000002">
    <property type="protein sequence ID" value="TDQ00614.1"/>
    <property type="molecule type" value="Genomic_DNA"/>
</dbReference>
<dbReference type="SUPFAM" id="SSF50249">
    <property type="entry name" value="Nucleic acid-binding proteins"/>
    <property type="match status" value="1"/>
</dbReference>
<dbReference type="RefSeq" id="WP_133849305.1">
    <property type="nucleotide sequence ID" value="NZ_SNXZ01000002.1"/>
</dbReference>
<dbReference type="OrthoDB" id="9809878at2"/>
<comment type="caution">
    <text evidence="5">The sequence shown here is derived from an EMBL/GenBank/DDBJ whole genome shotgun (WGS) entry which is preliminary data.</text>
</comment>
<organism evidence="5 6">
    <name type="scientific">Labedaea rhizosphaerae</name>
    <dbReference type="NCBI Taxonomy" id="598644"/>
    <lineage>
        <taxon>Bacteria</taxon>
        <taxon>Bacillati</taxon>
        <taxon>Actinomycetota</taxon>
        <taxon>Actinomycetes</taxon>
        <taxon>Pseudonocardiales</taxon>
        <taxon>Pseudonocardiaceae</taxon>
        <taxon>Labedaea</taxon>
    </lineage>
</organism>
<evidence type="ECO:0000256" key="4">
    <source>
        <dbReference type="SAM" id="MobiDB-lite"/>
    </source>
</evidence>
<evidence type="ECO:0000313" key="5">
    <source>
        <dbReference type="EMBL" id="TDQ00614.1"/>
    </source>
</evidence>
<dbReference type="GO" id="GO:0006260">
    <property type="term" value="P:DNA replication"/>
    <property type="evidence" value="ECO:0007669"/>
    <property type="project" value="InterPro"/>
</dbReference>
<reference evidence="5 6" key="1">
    <citation type="submission" date="2019-03" db="EMBL/GenBank/DDBJ databases">
        <title>Genomic Encyclopedia of Type Strains, Phase IV (KMG-IV): sequencing the most valuable type-strain genomes for metagenomic binning, comparative biology and taxonomic classification.</title>
        <authorList>
            <person name="Goeker M."/>
        </authorList>
    </citation>
    <scope>NUCLEOTIDE SEQUENCE [LARGE SCALE GENOMIC DNA]</scope>
    <source>
        <strain evidence="5 6">DSM 45361</strain>
    </source>
</reference>
<gene>
    <name evidence="5" type="ORF">EV186_102475</name>
</gene>
<dbReference type="Gene3D" id="2.40.50.140">
    <property type="entry name" value="Nucleic acid-binding proteins"/>
    <property type="match status" value="1"/>
</dbReference>
<dbReference type="InterPro" id="IPR000424">
    <property type="entry name" value="Primosome_PriB/ssb"/>
</dbReference>
<keyword evidence="1 2" id="KW-0238">DNA-binding</keyword>
<dbReference type="AlphaFoldDB" id="A0A4R6SG36"/>
<evidence type="ECO:0000313" key="6">
    <source>
        <dbReference type="Proteomes" id="UP000295444"/>
    </source>
</evidence>
<dbReference type="NCBIfam" id="TIGR00621">
    <property type="entry name" value="ssb"/>
    <property type="match status" value="1"/>
</dbReference>
<keyword evidence="6" id="KW-1185">Reference proteome</keyword>
<dbReference type="PROSITE" id="PS50935">
    <property type="entry name" value="SSB"/>
    <property type="match status" value="1"/>
</dbReference>
<evidence type="ECO:0000256" key="3">
    <source>
        <dbReference type="RuleBase" id="RU000524"/>
    </source>
</evidence>
<dbReference type="InterPro" id="IPR012340">
    <property type="entry name" value="NA-bd_OB-fold"/>
</dbReference>
<protein>
    <recommendedName>
        <fullName evidence="2 3">Single-stranded DNA-binding protein</fullName>
        <shortName evidence="2">SSB</shortName>
    </recommendedName>
</protein>
<feature type="compositionally biased region" description="Basic and acidic residues" evidence="4">
    <location>
        <begin position="134"/>
        <end position="154"/>
    </location>
</feature>
<comment type="subunit">
    <text evidence="2">Homotetramer.</text>
</comment>
<dbReference type="GO" id="GO:0003697">
    <property type="term" value="F:single-stranded DNA binding"/>
    <property type="evidence" value="ECO:0007669"/>
    <property type="project" value="UniProtKB-UniRule"/>
</dbReference>
<dbReference type="Proteomes" id="UP000295444">
    <property type="component" value="Unassembled WGS sequence"/>
</dbReference>
<dbReference type="PANTHER" id="PTHR10302">
    <property type="entry name" value="SINGLE-STRANDED DNA-BINDING PROTEIN"/>
    <property type="match status" value="1"/>
</dbReference>
<evidence type="ECO:0000256" key="1">
    <source>
        <dbReference type="ARBA" id="ARBA00023125"/>
    </source>
</evidence>
<feature type="region of interest" description="Disordered" evidence="4">
    <location>
        <begin position="124"/>
        <end position="154"/>
    </location>
</feature>
<sequence>MSGEPTTTIVGNLTADPELRYTPSGSAVANFTVASTPRIFDRHAGEWTDGQPLFMRCAIWNQYAENVAESLGRGARVVVTGRLKQRTFDTREGGSRTVVEMDVDEIGPSLRYATAKVNKVTRATQAEAAAPDSDTARAAEDASANDRELAGANA</sequence>
<dbReference type="Pfam" id="PF00436">
    <property type="entry name" value="SSB"/>
    <property type="match status" value="1"/>
</dbReference>